<sequence length="134" mass="15367">MKYTHKAFVRWDDLDAFGHVNNAKYLTYAQEARFEWGYSQFAENKEGSALIEMVVARGEVDYLLPITDGGSFYDLNLWVESIGNSSFVMGYEVVKGAVVYAKMKTVQVMIDLGSRKSRPINENEREFLNKYLAN</sequence>
<dbReference type="Pfam" id="PF13279">
    <property type="entry name" value="4HBT_2"/>
    <property type="match status" value="1"/>
</dbReference>
<dbReference type="Gene3D" id="3.10.129.10">
    <property type="entry name" value="Hotdog Thioesterase"/>
    <property type="match status" value="1"/>
</dbReference>
<reference evidence="1 2" key="1">
    <citation type="submission" date="2016-07" db="EMBL/GenBank/DDBJ databases">
        <title>High microdiversification within the ubiquitous acI lineage of Actinobacteria.</title>
        <authorList>
            <person name="Neuenschwander S.M."/>
            <person name="Salcher M."/>
            <person name="Ghai R."/>
            <person name="Pernthaler J."/>
        </authorList>
    </citation>
    <scope>NUCLEOTIDE SEQUENCE [LARGE SCALE GENOMIC DNA]</scope>
    <source>
        <strain evidence="1">MMS-IIB-91</strain>
    </source>
</reference>
<name>A0A249L5D0_9ACTN</name>
<dbReference type="GO" id="GO:0047617">
    <property type="term" value="F:fatty acyl-CoA hydrolase activity"/>
    <property type="evidence" value="ECO:0007669"/>
    <property type="project" value="TreeGrafter"/>
</dbReference>
<dbReference type="PANTHER" id="PTHR31793">
    <property type="entry name" value="4-HYDROXYBENZOYL-COA THIOESTERASE FAMILY MEMBER"/>
    <property type="match status" value="1"/>
</dbReference>
<dbReference type="AlphaFoldDB" id="A0A249L5D0"/>
<dbReference type="KEGG" id="nab:B1sIIB91_04395"/>
<gene>
    <name evidence="1" type="ORF">B1sIIB91_04395</name>
</gene>
<organism evidence="1 2">
    <name type="scientific">Candidatus Nanopelagicus abundans</name>
    <dbReference type="NCBI Taxonomy" id="1884916"/>
    <lineage>
        <taxon>Bacteria</taxon>
        <taxon>Bacillati</taxon>
        <taxon>Actinomycetota</taxon>
        <taxon>Actinomycetes</taxon>
        <taxon>Candidatus Nanopelagicales</taxon>
        <taxon>Candidatus Nanopelagicaceae</taxon>
        <taxon>Candidatus Nanopelagicus</taxon>
    </lineage>
</organism>
<dbReference type="Proteomes" id="UP000217210">
    <property type="component" value="Chromosome"/>
</dbReference>
<keyword evidence="1" id="KW-0378">Hydrolase</keyword>
<evidence type="ECO:0000313" key="1">
    <source>
        <dbReference type="EMBL" id="ASY24139.1"/>
    </source>
</evidence>
<dbReference type="InterPro" id="IPR050563">
    <property type="entry name" value="4-hydroxybenzoyl-CoA_TE"/>
</dbReference>
<dbReference type="OrthoDB" id="9799036at2"/>
<dbReference type="EMBL" id="CP016779">
    <property type="protein sequence ID" value="ASY24139.1"/>
    <property type="molecule type" value="Genomic_DNA"/>
</dbReference>
<proteinExistence type="predicted"/>
<dbReference type="RefSeq" id="WP_095688399.1">
    <property type="nucleotide sequence ID" value="NZ_CP016779.1"/>
</dbReference>
<dbReference type="InterPro" id="IPR029069">
    <property type="entry name" value="HotDog_dom_sf"/>
</dbReference>
<dbReference type="PANTHER" id="PTHR31793:SF24">
    <property type="entry name" value="LONG-CHAIN ACYL-COA THIOESTERASE FADM"/>
    <property type="match status" value="1"/>
</dbReference>
<dbReference type="CDD" id="cd00586">
    <property type="entry name" value="4HBT"/>
    <property type="match status" value="1"/>
</dbReference>
<keyword evidence="2" id="KW-1185">Reference proteome</keyword>
<protein>
    <submittedName>
        <fullName evidence="1">Acyl-CoA thioester hydrolase</fullName>
    </submittedName>
</protein>
<dbReference type="SUPFAM" id="SSF54637">
    <property type="entry name" value="Thioesterase/thiol ester dehydrase-isomerase"/>
    <property type="match status" value="1"/>
</dbReference>
<accession>A0A249L5D0</accession>
<evidence type="ECO:0000313" key="2">
    <source>
        <dbReference type="Proteomes" id="UP000217210"/>
    </source>
</evidence>